<dbReference type="PROSITE" id="PS50234">
    <property type="entry name" value="VWFA"/>
    <property type="match status" value="1"/>
</dbReference>
<gene>
    <name evidence="3" type="ORF">EG028_22625</name>
</gene>
<dbReference type="Pfam" id="PF12034">
    <property type="entry name" value="YfbK_C"/>
    <property type="match status" value="1"/>
</dbReference>
<dbReference type="SMART" id="SM00327">
    <property type="entry name" value="VWA"/>
    <property type="match status" value="1"/>
</dbReference>
<keyword evidence="4" id="KW-1185">Reference proteome</keyword>
<evidence type="ECO:0000256" key="1">
    <source>
        <dbReference type="SAM" id="SignalP"/>
    </source>
</evidence>
<sequence>MHKLLMLLCWLCGSMMAEAQQKTRGVVSGAVLDSVNQNPLQGVRVSILRDTVTVKTNQYGLFRIDVPAGSTHLVFEYPGYLTKTVPLNHYDRMLIELSHVGKNPGTSADIAKARARARFAHSSNPNYGNVGMGVSAFFDETYGKLYENKFVDAEKVNHSSFALDVDRAAYSNMRRFVKLREHIPVDAVRIEELVNYFHYSYPAPKGDSIFVLYSHYTDCPWTPEHNLLEIAVRARQIETDSLPSSNLVFLIDISGSMGTANKLPLLQAAFRVLVNNLRPRDRVAIVAYAGAPGLVLPCTPGNEKEKILNAIDYLSAGGATAGEAAIKMAYQIAEENFIPNGNNRVIMATDGDFNVGQTSDQDMEDLIMQKKESGVLLTCLGFGMKDYKDSKLETLSSKGNGNFAYIDDMEEANKVFAREFGSTLFTVARDVRAEITFNPNRVKAYRLIGYENKVLKEDNSEGAKIVGGIVGSGNCVVALYEIIPAEQDTEDQLATTRIRYRTEQDTTMRLLEKDIHESRQIFAAAPDDFRFAASVALFGMLVKNSTYKGTGTITMVTDIAKKSLGPDKGGYRMEFLKLIKLVKKNTTWLK</sequence>
<dbReference type="RefSeq" id="WP_120518507.1">
    <property type="nucleotide sequence ID" value="NZ_QXZY01000013.1"/>
</dbReference>
<dbReference type="PANTHER" id="PTHR10579">
    <property type="entry name" value="CALCIUM-ACTIVATED CHLORIDE CHANNEL REGULATOR"/>
    <property type="match status" value="1"/>
</dbReference>
<dbReference type="Gene3D" id="3.40.50.410">
    <property type="entry name" value="von Willebrand factor, type A domain"/>
    <property type="match status" value="1"/>
</dbReference>
<protein>
    <submittedName>
        <fullName evidence="3">DUF3520 domain-containing protein</fullName>
    </submittedName>
</protein>
<dbReference type="InterPro" id="IPR021908">
    <property type="entry name" value="YfbK_C"/>
</dbReference>
<evidence type="ECO:0000313" key="3">
    <source>
        <dbReference type="EMBL" id="RPD38943.1"/>
    </source>
</evidence>
<dbReference type="Pfam" id="PF00092">
    <property type="entry name" value="VWA"/>
    <property type="match status" value="1"/>
</dbReference>
<feature type="signal peptide" evidence="1">
    <location>
        <begin position="1"/>
        <end position="19"/>
    </location>
</feature>
<proteinExistence type="predicted"/>
<feature type="chain" id="PRO_5018172829" evidence="1">
    <location>
        <begin position="20"/>
        <end position="590"/>
    </location>
</feature>
<name>A0A3N4MU48_9BACT</name>
<comment type="caution">
    <text evidence="3">The sequence shown here is derived from an EMBL/GenBank/DDBJ whole genome shotgun (WGS) entry which is preliminary data.</text>
</comment>
<dbReference type="SUPFAM" id="SSF49464">
    <property type="entry name" value="Carboxypeptidase regulatory domain-like"/>
    <property type="match status" value="1"/>
</dbReference>
<feature type="domain" description="VWFA" evidence="2">
    <location>
        <begin position="246"/>
        <end position="420"/>
    </location>
</feature>
<keyword evidence="1" id="KW-0732">Signal</keyword>
<evidence type="ECO:0000313" key="4">
    <source>
        <dbReference type="Proteomes" id="UP000279089"/>
    </source>
</evidence>
<evidence type="ECO:0000259" key="2">
    <source>
        <dbReference type="PROSITE" id="PS50234"/>
    </source>
</evidence>
<dbReference type="Proteomes" id="UP000279089">
    <property type="component" value="Unassembled WGS sequence"/>
</dbReference>
<dbReference type="InterPro" id="IPR008969">
    <property type="entry name" value="CarboxyPept-like_regulatory"/>
</dbReference>
<accession>A0A3N4MU48</accession>
<organism evidence="3 4">
    <name type="scientific">Chitinophaga barathri</name>
    <dbReference type="NCBI Taxonomy" id="1647451"/>
    <lineage>
        <taxon>Bacteria</taxon>
        <taxon>Pseudomonadati</taxon>
        <taxon>Bacteroidota</taxon>
        <taxon>Chitinophagia</taxon>
        <taxon>Chitinophagales</taxon>
        <taxon>Chitinophagaceae</taxon>
        <taxon>Chitinophaga</taxon>
    </lineage>
</organism>
<dbReference type="EMBL" id="RMBX01000013">
    <property type="protein sequence ID" value="RPD38943.1"/>
    <property type="molecule type" value="Genomic_DNA"/>
</dbReference>
<dbReference type="InterPro" id="IPR002035">
    <property type="entry name" value="VWF_A"/>
</dbReference>
<dbReference type="AlphaFoldDB" id="A0A3N4MU48"/>
<dbReference type="InterPro" id="IPR022156">
    <property type="entry name" value="Uncharacterised_YfbK_N"/>
</dbReference>
<dbReference type="SUPFAM" id="SSF53300">
    <property type="entry name" value="vWA-like"/>
    <property type="match status" value="1"/>
</dbReference>
<dbReference type="OrthoDB" id="9805121at2"/>
<dbReference type="Pfam" id="PF12450">
    <property type="entry name" value="vWF_A"/>
    <property type="match status" value="1"/>
</dbReference>
<dbReference type="CDD" id="cd01465">
    <property type="entry name" value="vWA_subgroup"/>
    <property type="match status" value="1"/>
</dbReference>
<reference evidence="4" key="1">
    <citation type="submission" date="2018-11" db="EMBL/GenBank/DDBJ databases">
        <title>Chitinophaga lutea sp.nov., isolate from arsenic contaminated soil.</title>
        <authorList>
            <person name="Zong Y."/>
        </authorList>
    </citation>
    <scope>NUCLEOTIDE SEQUENCE [LARGE SCALE GENOMIC DNA]</scope>
    <source>
        <strain evidence="4">YLT18</strain>
    </source>
</reference>
<dbReference type="PANTHER" id="PTHR10579:SF43">
    <property type="entry name" value="ZINC FINGER (C3HC4-TYPE RING FINGER) FAMILY PROTEIN"/>
    <property type="match status" value="1"/>
</dbReference>
<dbReference type="Gene3D" id="2.60.40.1120">
    <property type="entry name" value="Carboxypeptidase-like, regulatory domain"/>
    <property type="match status" value="1"/>
</dbReference>
<dbReference type="InterPro" id="IPR051266">
    <property type="entry name" value="CLCR"/>
</dbReference>
<dbReference type="InterPro" id="IPR036465">
    <property type="entry name" value="vWFA_dom_sf"/>
</dbReference>
<dbReference type="Pfam" id="PF13620">
    <property type="entry name" value="CarboxypepD_reg"/>
    <property type="match status" value="1"/>
</dbReference>